<proteinExistence type="inferred from homology"/>
<comment type="caution">
    <text evidence="6">The sequence shown here is derived from an EMBL/GenBank/DDBJ whole genome shotgun (WGS) entry which is preliminary data.</text>
</comment>
<feature type="binding site" evidence="5">
    <location>
        <position position="2"/>
    </location>
    <ligand>
        <name>Ni(2+)</name>
        <dbReference type="ChEBI" id="CHEBI:49786"/>
    </ligand>
</feature>
<keyword evidence="4 5" id="KW-0862">Zinc</keyword>
<dbReference type="AlphaFoldDB" id="A0A4Q1AW48"/>
<comment type="similarity">
    <text evidence="1 5">Belongs to the HypA/HybF family.</text>
</comment>
<dbReference type="EMBL" id="NXIE01000001">
    <property type="protein sequence ID" value="RXK13928.1"/>
    <property type="molecule type" value="Genomic_DNA"/>
</dbReference>
<feature type="binding site" evidence="5">
    <location>
        <position position="73"/>
    </location>
    <ligand>
        <name>Zn(2+)</name>
        <dbReference type="ChEBI" id="CHEBI:29105"/>
    </ligand>
</feature>
<feature type="binding site" evidence="5">
    <location>
        <position position="89"/>
    </location>
    <ligand>
        <name>Zn(2+)</name>
        <dbReference type="ChEBI" id="CHEBI:29105"/>
    </ligand>
</feature>
<dbReference type="RefSeq" id="WP_129060038.1">
    <property type="nucleotide sequence ID" value="NZ_NXIE01000001.1"/>
</dbReference>
<evidence type="ECO:0000313" key="7">
    <source>
        <dbReference type="Proteomes" id="UP000289718"/>
    </source>
</evidence>
<dbReference type="GO" id="GO:0016151">
    <property type="term" value="F:nickel cation binding"/>
    <property type="evidence" value="ECO:0007669"/>
    <property type="project" value="UniProtKB-UniRule"/>
</dbReference>
<dbReference type="InterPro" id="IPR020538">
    <property type="entry name" value="Hydgase_Ni_incorp_HypA/HybF_CS"/>
</dbReference>
<keyword evidence="7" id="KW-1185">Reference proteome</keyword>
<dbReference type="OrthoDB" id="9800361at2"/>
<protein>
    <recommendedName>
        <fullName evidence="5">Hydrogenase maturation factor HypA</fullName>
    </recommendedName>
</protein>
<dbReference type="InterPro" id="IPR000688">
    <property type="entry name" value="HypA/HybF"/>
</dbReference>
<feature type="binding site" evidence="5">
    <location>
        <position position="76"/>
    </location>
    <ligand>
        <name>Zn(2+)</name>
        <dbReference type="ChEBI" id="CHEBI:29105"/>
    </ligand>
</feature>
<keyword evidence="3 5" id="KW-0479">Metal-binding</keyword>
<reference evidence="6 7" key="1">
    <citation type="submission" date="2017-09" db="EMBL/GenBank/DDBJ databases">
        <title>Genomics of the genus Arcobacter.</title>
        <authorList>
            <person name="Perez-Cataluna A."/>
            <person name="Figueras M.J."/>
            <person name="Salas-Masso N."/>
        </authorList>
    </citation>
    <scope>NUCLEOTIDE SEQUENCE [LARGE SCALE GENOMIC DNA]</scope>
    <source>
        <strain evidence="6 7">F156-34</strain>
    </source>
</reference>
<dbReference type="PROSITE" id="PS01249">
    <property type="entry name" value="HYPA"/>
    <property type="match status" value="1"/>
</dbReference>
<evidence type="ECO:0000256" key="4">
    <source>
        <dbReference type="ARBA" id="ARBA00022833"/>
    </source>
</evidence>
<dbReference type="PANTHER" id="PTHR34535">
    <property type="entry name" value="HYDROGENASE MATURATION FACTOR HYPA"/>
    <property type="match status" value="1"/>
</dbReference>
<gene>
    <name evidence="5" type="primary">hypA</name>
    <name evidence="6" type="ORF">CP965_00330</name>
</gene>
<evidence type="ECO:0000256" key="3">
    <source>
        <dbReference type="ARBA" id="ARBA00022723"/>
    </source>
</evidence>
<evidence type="ECO:0000256" key="1">
    <source>
        <dbReference type="ARBA" id="ARBA00010748"/>
    </source>
</evidence>
<accession>A0A4Q1AW48</accession>
<dbReference type="GO" id="GO:0008270">
    <property type="term" value="F:zinc ion binding"/>
    <property type="evidence" value="ECO:0007669"/>
    <property type="project" value="UniProtKB-UniRule"/>
</dbReference>
<organism evidence="6 7">
    <name type="scientific">Halarcobacter mediterraneus</name>
    <dbReference type="NCBI Taxonomy" id="2023153"/>
    <lineage>
        <taxon>Bacteria</taxon>
        <taxon>Pseudomonadati</taxon>
        <taxon>Campylobacterota</taxon>
        <taxon>Epsilonproteobacteria</taxon>
        <taxon>Campylobacterales</taxon>
        <taxon>Arcobacteraceae</taxon>
        <taxon>Halarcobacter</taxon>
    </lineage>
</organism>
<dbReference type="NCBIfam" id="TIGR00100">
    <property type="entry name" value="hypA"/>
    <property type="match status" value="1"/>
</dbReference>
<sequence>MHEYSIVQSLLESCEEHARQNDSTNVTKVVVKIGVLSGVEPDLLQTAFDTFKEKTVCENAKFIINHQKVVISCLSCNTDSTLEKNEFSCPKCNSTQVKVIDGEDMFLMSLEMN</sequence>
<dbReference type="NCBIfam" id="NF001839">
    <property type="entry name" value="PRK00564.1"/>
    <property type="match status" value="1"/>
</dbReference>
<dbReference type="Pfam" id="PF01155">
    <property type="entry name" value="HypA"/>
    <property type="match status" value="1"/>
</dbReference>
<name>A0A4Q1AW48_9BACT</name>
<keyword evidence="2 5" id="KW-0533">Nickel</keyword>
<evidence type="ECO:0000256" key="2">
    <source>
        <dbReference type="ARBA" id="ARBA00022596"/>
    </source>
</evidence>
<dbReference type="Gene3D" id="3.30.2320.80">
    <property type="match status" value="1"/>
</dbReference>
<comment type="function">
    <text evidence="5">Involved in the maturation of [NiFe] hydrogenases. Required for nickel insertion into the metal center of the hydrogenase.</text>
</comment>
<evidence type="ECO:0000256" key="5">
    <source>
        <dbReference type="HAMAP-Rule" id="MF_00213"/>
    </source>
</evidence>
<dbReference type="PIRSF" id="PIRSF004761">
    <property type="entry name" value="Hydrgn_mat_HypA"/>
    <property type="match status" value="1"/>
</dbReference>
<feature type="binding site" evidence="5">
    <location>
        <position position="92"/>
    </location>
    <ligand>
        <name>Zn(2+)</name>
        <dbReference type="ChEBI" id="CHEBI:29105"/>
    </ligand>
</feature>
<dbReference type="Proteomes" id="UP000289718">
    <property type="component" value="Unassembled WGS sequence"/>
</dbReference>
<dbReference type="HAMAP" id="MF_00213">
    <property type="entry name" value="HypA_HybF"/>
    <property type="match status" value="1"/>
</dbReference>
<dbReference type="GO" id="GO:0051604">
    <property type="term" value="P:protein maturation"/>
    <property type="evidence" value="ECO:0007669"/>
    <property type="project" value="InterPro"/>
</dbReference>
<evidence type="ECO:0000313" key="6">
    <source>
        <dbReference type="EMBL" id="RXK13928.1"/>
    </source>
</evidence>
<dbReference type="PANTHER" id="PTHR34535:SF3">
    <property type="entry name" value="HYDROGENASE MATURATION FACTOR HYPA"/>
    <property type="match status" value="1"/>
</dbReference>